<feature type="compositionally biased region" description="Polar residues" evidence="7">
    <location>
        <begin position="141"/>
        <end position="158"/>
    </location>
</feature>
<dbReference type="Proteomes" id="UP000642509">
    <property type="component" value="Unassembled WGS sequence"/>
</dbReference>
<comment type="caution">
    <text evidence="10">The sequence shown here is derived from an EMBL/GenBank/DDBJ whole genome shotgun (WGS) entry which is preliminary data.</text>
</comment>
<evidence type="ECO:0000256" key="4">
    <source>
        <dbReference type="ARBA" id="ARBA00022692"/>
    </source>
</evidence>
<dbReference type="PANTHER" id="PTHR43738:SF1">
    <property type="entry name" value="HEMIN TRANSPORT SYSTEM PERMEASE PROTEIN HRTB-RELATED"/>
    <property type="match status" value="1"/>
</dbReference>
<evidence type="ECO:0000256" key="7">
    <source>
        <dbReference type="SAM" id="MobiDB-lite"/>
    </source>
</evidence>
<name>A0ABQ2LQT2_9MICC</name>
<proteinExistence type="predicted"/>
<keyword evidence="3" id="KW-1003">Cell membrane</keyword>
<dbReference type="InterPro" id="IPR003838">
    <property type="entry name" value="ABC3_permease_C"/>
</dbReference>
<evidence type="ECO:0000259" key="9">
    <source>
        <dbReference type="Pfam" id="PF02687"/>
    </source>
</evidence>
<feature type="transmembrane region" description="Helical" evidence="8">
    <location>
        <begin position="273"/>
        <end position="292"/>
    </location>
</feature>
<evidence type="ECO:0000256" key="8">
    <source>
        <dbReference type="SAM" id="Phobius"/>
    </source>
</evidence>
<dbReference type="InterPro" id="IPR051125">
    <property type="entry name" value="ABC-4/HrtB_transporter"/>
</dbReference>
<keyword evidence="5 8" id="KW-1133">Transmembrane helix</keyword>
<evidence type="ECO:0000256" key="6">
    <source>
        <dbReference type="ARBA" id="ARBA00023136"/>
    </source>
</evidence>
<comment type="subcellular location">
    <subcellularLocation>
        <location evidence="1">Cell membrane</location>
        <topology evidence="1">Multi-pass membrane protein</topology>
    </subcellularLocation>
</comment>
<evidence type="ECO:0000256" key="5">
    <source>
        <dbReference type="ARBA" id="ARBA00022989"/>
    </source>
</evidence>
<keyword evidence="2" id="KW-0813">Transport</keyword>
<keyword evidence="11" id="KW-1185">Reference proteome</keyword>
<feature type="transmembrane region" description="Helical" evidence="8">
    <location>
        <begin position="20"/>
        <end position="39"/>
    </location>
</feature>
<dbReference type="EMBL" id="BMLQ01000001">
    <property type="protein sequence ID" value="GGO41390.1"/>
    <property type="molecule type" value="Genomic_DNA"/>
</dbReference>
<sequence>MSSPTFLSLRDVRFSAGRFTLMGAVVGLISLLLVFLTALTNGLAHQNISAVSAWDDAATDSTEVTVVFGAAHASDKDDVETDFTASSVTTGQLEGWRQDAQVEWAEPVGVGQARADSGSAVTAVTLMGLEPGSRLVPGSSGAATGTASPNSTGNTSGSLEDGALISRTAAEQLGVSAGDEVSINGQAVLIAQTIEDSWYSHTPVLYLPLETWADLTHAPEGTASVLVAGTEPDAGHQPAAAAETTTVATDVDGALGALPAFSSENGSLVMMQAFLYGISALVIAAFMAVFTLQRTRDIAVLKALGATTGWVVMDALTQAGIVLLAGAVLGGALGLGGISLASGAVPVQVDAAAVAIPVLVTVALGMVASVAAVWRTCRVDPLVALGGS</sequence>
<feature type="transmembrane region" description="Helical" evidence="8">
    <location>
        <begin position="323"/>
        <end position="345"/>
    </location>
</feature>
<evidence type="ECO:0000256" key="2">
    <source>
        <dbReference type="ARBA" id="ARBA00022448"/>
    </source>
</evidence>
<evidence type="ECO:0000313" key="11">
    <source>
        <dbReference type="Proteomes" id="UP000642509"/>
    </source>
</evidence>
<dbReference type="Pfam" id="PF02687">
    <property type="entry name" value="FtsX"/>
    <property type="match status" value="1"/>
</dbReference>
<keyword evidence="6 8" id="KW-0472">Membrane</keyword>
<dbReference type="PANTHER" id="PTHR43738">
    <property type="entry name" value="ABC TRANSPORTER, MEMBRANE PROTEIN"/>
    <property type="match status" value="1"/>
</dbReference>
<evidence type="ECO:0000256" key="1">
    <source>
        <dbReference type="ARBA" id="ARBA00004651"/>
    </source>
</evidence>
<feature type="region of interest" description="Disordered" evidence="7">
    <location>
        <begin position="132"/>
        <end position="160"/>
    </location>
</feature>
<gene>
    <name evidence="10" type="ORF">GCM10010977_05300</name>
</gene>
<protein>
    <submittedName>
        <fullName evidence="10">ABC transporter permease</fullName>
    </submittedName>
</protein>
<feature type="transmembrane region" description="Helical" evidence="8">
    <location>
        <begin position="351"/>
        <end position="374"/>
    </location>
</feature>
<evidence type="ECO:0000256" key="3">
    <source>
        <dbReference type="ARBA" id="ARBA00022475"/>
    </source>
</evidence>
<keyword evidence="4 8" id="KW-0812">Transmembrane</keyword>
<evidence type="ECO:0000313" key="10">
    <source>
        <dbReference type="EMBL" id="GGO41390.1"/>
    </source>
</evidence>
<organism evidence="10 11">
    <name type="scientific">Citricoccus zhacaiensis</name>
    <dbReference type="NCBI Taxonomy" id="489142"/>
    <lineage>
        <taxon>Bacteria</taxon>
        <taxon>Bacillati</taxon>
        <taxon>Actinomycetota</taxon>
        <taxon>Actinomycetes</taxon>
        <taxon>Micrococcales</taxon>
        <taxon>Micrococcaceae</taxon>
        <taxon>Citricoccus</taxon>
    </lineage>
</organism>
<feature type="domain" description="ABC3 transporter permease C-terminal" evidence="9">
    <location>
        <begin position="273"/>
        <end position="381"/>
    </location>
</feature>
<accession>A0ABQ2LQT2</accession>
<dbReference type="RefSeq" id="WP_188803859.1">
    <property type="nucleotide sequence ID" value="NZ_BAAAOU010000003.1"/>
</dbReference>
<reference evidence="11" key="1">
    <citation type="journal article" date="2019" name="Int. J. Syst. Evol. Microbiol.">
        <title>The Global Catalogue of Microorganisms (GCM) 10K type strain sequencing project: providing services to taxonomists for standard genome sequencing and annotation.</title>
        <authorList>
            <consortium name="The Broad Institute Genomics Platform"/>
            <consortium name="The Broad Institute Genome Sequencing Center for Infectious Disease"/>
            <person name="Wu L."/>
            <person name="Ma J."/>
        </authorList>
    </citation>
    <scope>NUCLEOTIDE SEQUENCE [LARGE SCALE GENOMIC DNA]</scope>
    <source>
        <strain evidence="11">CGMCC 1.7064</strain>
    </source>
</reference>